<dbReference type="CDD" id="cd01949">
    <property type="entry name" value="GGDEF"/>
    <property type="match status" value="1"/>
</dbReference>
<feature type="transmembrane region" description="Helical" evidence="3">
    <location>
        <begin position="397"/>
        <end position="415"/>
    </location>
</feature>
<evidence type="ECO:0000313" key="6">
    <source>
        <dbReference type="EMBL" id="GAA0362858.1"/>
    </source>
</evidence>
<evidence type="ECO:0000256" key="2">
    <source>
        <dbReference type="ARBA" id="ARBA00034247"/>
    </source>
</evidence>
<evidence type="ECO:0000256" key="1">
    <source>
        <dbReference type="ARBA" id="ARBA00012528"/>
    </source>
</evidence>
<dbReference type="InterPro" id="IPR000160">
    <property type="entry name" value="GGDEF_dom"/>
</dbReference>
<name>A0ABN0XG02_9ALTE</name>
<dbReference type="Gene3D" id="3.30.450.20">
    <property type="entry name" value="PAS domain"/>
    <property type="match status" value="2"/>
</dbReference>
<dbReference type="RefSeq" id="WP_343845881.1">
    <property type="nucleotide sequence ID" value="NZ_BAAAEI010000015.1"/>
</dbReference>
<keyword evidence="7" id="KW-1185">Reference proteome</keyword>
<dbReference type="Gene3D" id="3.30.70.270">
    <property type="match status" value="1"/>
</dbReference>
<dbReference type="SUPFAM" id="SSF55073">
    <property type="entry name" value="Nucleotide cyclase"/>
    <property type="match status" value="1"/>
</dbReference>
<evidence type="ECO:0000259" key="5">
    <source>
        <dbReference type="PROSITE" id="PS50887"/>
    </source>
</evidence>
<dbReference type="InterPro" id="IPR043128">
    <property type="entry name" value="Rev_trsase/Diguanyl_cyclase"/>
</dbReference>
<dbReference type="PROSITE" id="PS50885">
    <property type="entry name" value="HAMP"/>
    <property type="match status" value="1"/>
</dbReference>
<evidence type="ECO:0000259" key="4">
    <source>
        <dbReference type="PROSITE" id="PS50885"/>
    </source>
</evidence>
<dbReference type="InterPro" id="IPR050469">
    <property type="entry name" value="Diguanylate_Cyclase"/>
</dbReference>
<comment type="caution">
    <text evidence="6">The sequence shown here is derived from an EMBL/GenBank/DDBJ whole genome shotgun (WGS) entry which is preliminary data.</text>
</comment>
<evidence type="ECO:0000313" key="7">
    <source>
        <dbReference type="Proteomes" id="UP001501757"/>
    </source>
</evidence>
<dbReference type="InterPro" id="IPR029787">
    <property type="entry name" value="Nucleotide_cyclase"/>
</dbReference>
<dbReference type="SMART" id="SM00267">
    <property type="entry name" value="GGDEF"/>
    <property type="match status" value="1"/>
</dbReference>
<organism evidence="6 7">
    <name type="scientific">Bowmanella denitrificans</name>
    <dbReference type="NCBI Taxonomy" id="366582"/>
    <lineage>
        <taxon>Bacteria</taxon>
        <taxon>Pseudomonadati</taxon>
        <taxon>Pseudomonadota</taxon>
        <taxon>Gammaproteobacteria</taxon>
        <taxon>Alteromonadales</taxon>
        <taxon>Alteromonadaceae</taxon>
        <taxon>Bowmanella</taxon>
    </lineage>
</organism>
<evidence type="ECO:0000256" key="3">
    <source>
        <dbReference type="SAM" id="Phobius"/>
    </source>
</evidence>
<feature type="domain" description="HAMP" evidence="4">
    <location>
        <begin position="425"/>
        <end position="478"/>
    </location>
</feature>
<feature type="transmembrane region" description="Helical" evidence="3">
    <location>
        <begin position="34"/>
        <end position="55"/>
    </location>
</feature>
<dbReference type="EMBL" id="BAAAEI010000015">
    <property type="protein sequence ID" value="GAA0362858.1"/>
    <property type="molecule type" value="Genomic_DNA"/>
</dbReference>
<feature type="domain" description="GGDEF" evidence="5">
    <location>
        <begin position="531"/>
        <end position="657"/>
    </location>
</feature>
<dbReference type="Pfam" id="PF00990">
    <property type="entry name" value="GGDEF"/>
    <property type="match status" value="1"/>
</dbReference>
<dbReference type="Proteomes" id="UP001501757">
    <property type="component" value="Unassembled WGS sequence"/>
</dbReference>
<accession>A0ABN0XG02</accession>
<keyword evidence="3" id="KW-0812">Transmembrane</keyword>
<keyword evidence="3" id="KW-0472">Membrane</keyword>
<dbReference type="PANTHER" id="PTHR45138:SF9">
    <property type="entry name" value="DIGUANYLATE CYCLASE DGCM-RELATED"/>
    <property type="match status" value="1"/>
</dbReference>
<dbReference type="PANTHER" id="PTHR45138">
    <property type="entry name" value="REGULATORY COMPONENTS OF SENSORY TRANSDUCTION SYSTEM"/>
    <property type="match status" value="1"/>
</dbReference>
<dbReference type="InterPro" id="IPR003660">
    <property type="entry name" value="HAMP_dom"/>
</dbReference>
<protein>
    <recommendedName>
        <fullName evidence="1">diguanylate cyclase</fullName>
        <ecNumber evidence="1">2.7.7.65</ecNumber>
    </recommendedName>
</protein>
<dbReference type="EC" id="2.7.7.65" evidence="1"/>
<proteinExistence type="predicted"/>
<dbReference type="PROSITE" id="PS50887">
    <property type="entry name" value="GGDEF"/>
    <property type="match status" value="1"/>
</dbReference>
<gene>
    <name evidence="6" type="ORF">GCM10009092_29080</name>
</gene>
<dbReference type="NCBIfam" id="TIGR00254">
    <property type="entry name" value="GGDEF"/>
    <property type="match status" value="1"/>
</dbReference>
<dbReference type="Gene3D" id="6.10.340.10">
    <property type="match status" value="1"/>
</dbReference>
<reference evidence="6 7" key="1">
    <citation type="journal article" date="2019" name="Int. J. Syst. Evol. Microbiol.">
        <title>The Global Catalogue of Microorganisms (GCM) 10K type strain sequencing project: providing services to taxonomists for standard genome sequencing and annotation.</title>
        <authorList>
            <consortium name="The Broad Institute Genomics Platform"/>
            <consortium name="The Broad Institute Genome Sequencing Center for Infectious Disease"/>
            <person name="Wu L."/>
            <person name="Ma J."/>
        </authorList>
    </citation>
    <scope>NUCLEOTIDE SEQUENCE [LARGE SCALE GENOMIC DNA]</scope>
    <source>
        <strain evidence="6 7">JCM 13378</strain>
    </source>
</reference>
<comment type="catalytic activity">
    <reaction evidence="2">
        <text>2 GTP = 3',3'-c-di-GMP + 2 diphosphate</text>
        <dbReference type="Rhea" id="RHEA:24898"/>
        <dbReference type="ChEBI" id="CHEBI:33019"/>
        <dbReference type="ChEBI" id="CHEBI:37565"/>
        <dbReference type="ChEBI" id="CHEBI:58805"/>
        <dbReference type="EC" id="2.7.7.65"/>
    </reaction>
</comment>
<sequence length="657" mass="73302">MLPPKSSQSSTLNNPAKLISLDTSIRQMIINVSVYPLVLGLLLFTSLAILLSVYATPVAERALLNGLKASVVGLSQKAAALIDSQLREVSHLVVLFRASHEHYLSLSRHTDLPLRAPEPQFSTNADGVFFKSADNGGAGMYYSGDTEIGAEQRWKARNLEGLDTLYKSIVQTNPTVAQAYFNSWDNMNRIYPYIANPALRFGPVMHMQDFNFYYLADQQHNPERRVVWTSAYLDPAGMGWVVSALSPVYRNDFLEGVVGLDIGLAALVDNLLVDEHIGSKKVFLLDGQRRIVAMSNDMSELLGLPELSGHAYSEKVSSTQYKPDSYRLDSLQDQQLAKRLAQFLQNNEQVARIAGQQHDHLVTQVKIPSTDWQFIMFYELSDVLQSQQDMLSLVKKLVWGLVLIVAMALLIYIPYVQRRRAWYAKTLAEPINKLASLTSEIGQRPLSVDEIQAGGIRELQTLVGNFAHMSAELNQRTDKLVKAVTAKRLIEEKAKLYQRLANTDQLTSLYNRKFLDTVLRQEGVRAGRYGDALSVLLMDVDRFKQINDNYGHLAGDAVLKRVARTLKNSVRASDVLGRWGGEEFLLICPKTSLSEAAILADKLRALIEEQSMEMPVTLSVGVAQLQESEKTEHTLGRADKALYQAKASGRNKVCVAD</sequence>
<keyword evidence="3" id="KW-1133">Transmembrane helix</keyword>